<evidence type="ECO:0000259" key="2">
    <source>
        <dbReference type="PROSITE" id="PS50090"/>
    </source>
</evidence>
<name>A0A0U5GI23_ASPCI</name>
<feature type="domain" description="Myb-like" evidence="2">
    <location>
        <begin position="78"/>
        <end position="126"/>
    </location>
</feature>
<dbReference type="Proteomes" id="UP000054771">
    <property type="component" value="Unassembled WGS sequence"/>
</dbReference>
<dbReference type="SMART" id="SM00355">
    <property type="entry name" value="ZnF_C2H2"/>
    <property type="match status" value="3"/>
</dbReference>
<dbReference type="PANTHER" id="PTHR35391">
    <property type="entry name" value="C2H2-TYPE DOMAIN-CONTAINING PROTEIN-RELATED"/>
    <property type="match status" value="1"/>
</dbReference>
<evidence type="ECO:0000313" key="3">
    <source>
        <dbReference type="EMBL" id="CEL11376.1"/>
    </source>
</evidence>
<dbReference type="EMBL" id="CDMC01000025">
    <property type="protein sequence ID" value="CEL11376.1"/>
    <property type="molecule type" value="Genomic_DNA"/>
</dbReference>
<dbReference type="PROSITE" id="PS50090">
    <property type="entry name" value="MYB_LIKE"/>
    <property type="match status" value="1"/>
</dbReference>
<dbReference type="OrthoDB" id="5315052at2759"/>
<dbReference type="InterPro" id="IPR058925">
    <property type="entry name" value="zf-C2H2_AcuF"/>
</dbReference>
<feature type="compositionally biased region" description="Polar residues" evidence="1">
    <location>
        <begin position="1"/>
        <end position="11"/>
    </location>
</feature>
<feature type="region of interest" description="Disordered" evidence="1">
    <location>
        <begin position="146"/>
        <end position="180"/>
    </location>
</feature>
<keyword evidence="4" id="KW-1185">Reference proteome</keyword>
<organism evidence="3 4">
    <name type="scientific">Aspergillus calidoustus</name>
    <dbReference type="NCBI Taxonomy" id="454130"/>
    <lineage>
        <taxon>Eukaryota</taxon>
        <taxon>Fungi</taxon>
        <taxon>Dikarya</taxon>
        <taxon>Ascomycota</taxon>
        <taxon>Pezizomycotina</taxon>
        <taxon>Eurotiomycetes</taxon>
        <taxon>Eurotiomycetidae</taxon>
        <taxon>Eurotiales</taxon>
        <taxon>Aspergillaceae</taxon>
        <taxon>Aspergillus</taxon>
        <taxon>Aspergillus subgen. Nidulantes</taxon>
    </lineage>
</organism>
<accession>A0A0U5GI23</accession>
<proteinExistence type="predicted"/>
<reference evidence="4" key="1">
    <citation type="journal article" date="2016" name="Genome Announc.">
        <title>Draft genome sequences of fungus Aspergillus calidoustus.</title>
        <authorList>
            <person name="Horn F."/>
            <person name="Linde J."/>
            <person name="Mattern D.J."/>
            <person name="Walther G."/>
            <person name="Guthke R."/>
            <person name="Scherlach K."/>
            <person name="Martin K."/>
            <person name="Brakhage A.A."/>
            <person name="Petzke L."/>
            <person name="Valiante V."/>
        </authorList>
    </citation>
    <scope>NUCLEOTIDE SEQUENCE [LARGE SCALE GENOMIC DNA]</scope>
    <source>
        <strain evidence="4">SF006504</strain>
    </source>
</reference>
<dbReference type="Pfam" id="PF26082">
    <property type="entry name" value="zf-C2H2_AcuF"/>
    <property type="match status" value="1"/>
</dbReference>
<feature type="region of interest" description="Disordered" evidence="1">
    <location>
        <begin position="1"/>
        <end position="27"/>
    </location>
</feature>
<dbReference type="InterPro" id="IPR001005">
    <property type="entry name" value="SANT/Myb"/>
</dbReference>
<gene>
    <name evidence="3" type="ORF">ASPCAL14479</name>
</gene>
<protein>
    <recommendedName>
        <fullName evidence="2">Myb-like domain-containing protein</fullName>
    </recommendedName>
</protein>
<sequence length="562" mass="64708">MDIASLLNNDPASPHCTSDESDKSWFQTKPQSAGKTWSLDEATLAHELKAQGKSWDDISRALPGRSAHACSEYDRRNNPLDHKKRWSPEDITLLDIMVGNRTPWTEISEKLGRGIAACRIRYKRLSRARDLAREKENWVEFIPQNKPLSIQERNPSQGQGDAPSERNSPGFAATSPVFSPGPVRLTLEEEQANDAYWDNYFNVPSPEPMKESFNSWWNRLYRKQDHEAGADHTMEISSPINARASIQSPIGREAASTTLLNVGSQNSTNFLNEPTLDEVGTRLDYPDNTHINTKALGPQYFELFNWARNHLTQLIPVLGPVLRDRLAYEHARRTKRLDEIKQEHVNAIMQGKCKSGRYCYARHDHVHLESGYKTGHPWVQGQSVAEEHLGGTPRPLLSVNMFPAEFECPLCFNVKKIQTPSDWTKHLFEDIQPFICTFPDCANPGPFKRKADWIRHENERHRQLKYWECSLPGCEYKAYRKDNFVQHLVREHDVMPNSRYPIHHPTRQVDEFSELVESCSHKTTKNPQEEPCRFCGGIYMDWTRLIKHVGEHLEVIALRTLR</sequence>
<evidence type="ECO:0000256" key="1">
    <source>
        <dbReference type="SAM" id="MobiDB-lite"/>
    </source>
</evidence>
<feature type="compositionally biased region" description="Polar residues" evidence="1">
    <location>
        <begin position="146"/>
        <end position="159"/>
    </location>
</feature>
<dbReference type="PANTHER" id="PTHR35391:SF3">
    <property type="entry name" value="FINGER DOMAIN PROTEIN, PUTATIVE (AFU_ORTHOLOGUE AFUA_8G04300)-RELATED"/>
    <property type="match status" value="1"/>
</dbReference>
<evidence type="ECO:0000313" key="4">
    <source>
        <dbReference type="Proteomes" id="UP000054771"/>
    </source>
</evidence>
<dbReference type="InterPro" id="IPR013087">
    <property type="entry name" value="Znf_C2H2_type"/>
</dbReference>
<dbReference type="AlphaFoldDB" id="A0A0U5GI23"/>